<dbReference type="AlphaFoldDB" id="A0A1G7MJ25"/>
<feature type="region of interest" description="Disordered" evidence="1">
    <location>
        <begin position="32"/>
        <end position="57"/>
    </location>
</feature>
<name>A0A1G7MJ25_9RHOB</name>
<gene>
    <name evidence="2" type="ORF">SAMN04488105_13617</name>
</gene>
<proteinExistence type="predicted"/>
<dbReference type="EMBL" id="FNAV01000036">
    <property type="protein sequence ID" value="SDF61684.1"/>
    <property type="molecule type" value="Genomic_DNA"/>
</dbReference>
<dbReference type="STRING" id="282683.SAMN04488105_13617"/>
<accession>A0A1G7MJ25</accession>
<evidence type="ECO:0000313" key="3">
    <source>
        <dbReference type="Proteomes" id="UP000198994"/>
    </source>
</evidence>
<evidence type="ECO:0000313" key="2">
    <source>
        <dbReference type="EMBL" id="SDF61684.1"/>
    </source>
</evidence>
<organism evidence="2 3">
    <name type="scientific">Salipiger thiooxidans</name>
    <dbReference type="NCBI Taxonomy" id="282683"/>
    <lineage>
        <taxon>Bacteria</taxon>
        <taxon>Pseudomonadati</taxon>
        <taxon>Pseudomonadota</taxon>
        <taxon>Alphaproteobacteria</taxon>
        <taxon>Rhodobacterales</taxon>
        <taxon>Roseobacteraceae</taxon>
        <taxon>Salipiger</taxon>
    </lineage>
</organism>
<reference evidence="3" key="1">
    <citation type="submission" date="2016-10" db="EMBL/GenBank/DDBJ databases">
        <authorList>
            <person name="Varghese N."/>
            <person name="Submissions S."/>
        </authorList>
    </citation>
    <scope>NUCLEOTIDE SEQUENCE [LARGE SCALE GENOMIC DNA]</scope>
    <source>
        <strain evidence="3">DSM 10146</strain>
    </source>
</reference>
<feature type="compositionally biased region" description="Basic and acidic residues" evidence="1">
    <location>
        <begin position="43"/>
        <end position="57"/>
    </location>
</feature>
<keyword evidence="3" id="KW-1185">Reference proteome</keyword>
<dbReference type="Proteomes" id="UP000198994">
    <property type="component" value="Unassembled WGS sequence"/>
</dbReference>
<protein>
    <submittedName>
        <fullName evidence="2">Uncharacterized protein</fullName>
    </submittedName>
</protein>
<evidence type="ECO:0000256" key="1">
    <source>
        <dbReference type="SAM" id="MobiDB-lite"/>
    </source>
</evidence>
<sequence length="57" mass="6276">MTDRRLRSPDLPGYDAPTIHHGINARVTDIRRGRVPPIPGGEHVARPADKGLRAEGR</sequence>